<dbReference type="Gene3D" id="3.40.50.720">
    <property type="entry name" value="NAD(P)-binding Rossmann-like Domain"/>
    <property type="match status" value="1"/>
</dbReference>
<dbReference type="InterPro" id="IPR013149">
    <property type="entry name" value="ADH-like_C"/>
</dbReference>
<dbReference type="SUPFAM" id="SSF50129">
    <property type="entry name" value="GroES-like"/>
    <property type="match status" value="1"/>
</dbReference>
<sequence length="371" mass="40043">MPLKIENVKKGIPAPEGYMKAAVFKEIGKLELQYKSIPKAGPGEVVIRTTSTTICGTDIHILHGEHPVEENRTLGHEHVGVVHEIGTGVQGLSIGERVMCGSCTPCGSCYYCQKNLSSQCIGPENDFTTPGGWRLGNTIDGTHAKYFKMPFPKHNLTKVPDVLSDEEVLLLTDIGSTGIAAAENAEIQIGDMVVVFACGPVGLCAIAGARLKGASLIIGVDGNSERLRIAKEMGADITLNFNDVDVVKEILNLSDGRGVDVAIEALGKEETFQSCLKVIRRGGCISSVGIFSGHVQIPIEHFAGGMGDHRIITTLCPGGRERMNQLISLVSQKRIDLTPMITHRFHIDEVVEAYEIFEKAKDNIIKAVITF</sequence>
<dbReference type="RefSeq" id="WP_202815386.1">
    <property type="nucleotide sequence ID" value="NZ_CCXW01000004.1"/>
</dbReference>
<proteinExistence type="inferred from homology"/>
<evidence type="ECO:0000256" key="2">
    <source>
        <dbReference type="ARBA" id="ARBA00008072"/>
    </source>
</evidence>
<dbReference type="PROSITE" id="PS00059">
    <property type="entry name" value="ADH_ZINC"/>
    <property type="match status" value="1"/>
</dbReference>
<dbReference type="SMART" id="SM00829">
    <property type="entry name" value="PKS_ER"/>
    <property type="match status" value="1"/>
</dbReference>
<evidence type="ECO:0000256" key="3">
    <source>
        <dbReference type="ARBA" id="ARBA00022723"/>
    </source>
</evidence>
<dbReference type="EMBL" id="CCXW01000004">
    <property type="protein sequence ID" value="CEG24986.1"/>
    <property type="molecule type" value="Genomic_DNA"/>
</dbReference>
<dbReference type="InterPro" id="IPR013154">
    <property type="entry name" value="ADH-like_N"/>
</dbReference>
<protein>
    <submittedName>
        <fullName evidence="8">Alcohol dehydrogenase GroES domain-containing protein</fullName>
    </submittedName>
</protein>
<evidence type="ECO:0000256" key="4">
    <source>
        <dbReference type="ARBA" id="ARBA00022833"/>
    </source>
</evidence>
<dbReference type="InterPro" id="IPR002328">
    <property type="entry name" value="ADH_Zn_CS"/>
</dbReference>
<accession>A0AAN2PC18</accession>
<reference evidence="8 9" key="1">
    <citation type="journal article" date="2014" name="Genome Announc.">
        <title>Genome Sequence of Bacillus simplex Strain P558, Isolated from a Human Fecal Sample.</title>
        <authorList>
            <person name="Croce O."/>
            <person name="Hugon P."/>
            <person name="Lagier J.C."/>
            <person name="Bibi F."/>
            <person name="Robert C."/>
            <person name="Azhar E.I."/>
            <person name="Raoult D."/>
            <person name="Fournier P.E."/>
        </authorList>
    </citation>
    <scope>NUCLEOTIDE SEQUENCE [LARGE SCALE GENOMIC DNA]</scope>
    <source>
        <strain evidence="8 9">P558</strain>
    </source>
</reference>
<comment type="similarity">
    <text evidence="2 6">Belongs to the zinc-containing alcohol dehydrogenase family.</text>
</comment>
<evidence type="ECO:0000256" key="5">
    <source>
        <dbReference type="ARBA" id="ARBA00023002"/>
    </source>
</evidence>
<dbReference type="SUPFAM" id="SSF51735">
    <property type="entry name" value="NAD(P)-binding Rossmann-fold domains"/>
    <property type="match status" value="1"/>
</dbReference>
<dbReference type="PANTHER" id="PTHR42813:SF4">
    <property type="entry name" value="NADP-DEPENDENT ISOPROPANOL DEHYDROGENASE"/>
    <property type="match status" value="1"/>
</dbReference>
<evidence type="ECO:0000259" key="7">
    <source>
        <dbReference type="SMART" id="SM00829"/>
    </source>
</evidence>
<dbReference type="InterPro" id="IPR036291">
    <property type="entry name" value="NAD(P)-bd_dom_sf"/>
</dbReference>
<keyword evidence="5" id="KW-0560">Oxidoreductase</keyword>
<evidence type="ECO:0000313" key="8">
    <source>
        <dbReference type="EMBL" id="CEG24986.1"/>
    </source>
</evidence>
<dbReference type="AlphaFoldDB" id="A0AAN2PC18"/>
<organism evidence="8 9">
    <name type="scientific">Peribacillus simplex</name>
    <dbReference type="NCBI Taxonomy" id="1478"/>
    <lineage>
        <taxon>Bacteria</taxon>
        <taxon>Bacillati</taxon>
        <taxon>Bacillota</taxon>
        <taxon>Bacilli</taxon>
        <taxon>Bacillales</taxon>
        <taxon>Bacillaceae</taxon>
        <taxon>Peribacillus</taxon>
    </lineage>
</organism>
<keyword evidence="3 6" id="KW-0479">Metal-binding</keyword>
<comment type="cofactor">
    <cofactor evidence="1 6">
        <name>Zn(2+)</name>
        <dbReference type="ChEBI" id="CHEBI:29105"/>
    </cofactor>
</comment>
<keyword evidence="4 6" id="KW-0862">Zinc</keyword>
<dbReference type="Pfam" id="PF00107">
    <property type="entry name" value="ADH_zinc_N"/>
    <property type="match status" value="1"/>
</dbReference>
<evidence type="ECO:0000313" key="9">
    <source>
        <dbReference type="Proteomes" id="UP000182110"/>
    </source>
</evidence>
<feature type="domain" description="Enoyl reductase (ER)" evidence="7">
    <location>
        <begin position="25"/>
        <end position="369"/>
    </location>
</feature>
<keyword evidence="9" id="KW-1185">Reference proteome</keyword>
<dbReference type="GO" id="GO:0008270">
    <property type="term" value="F:zinc ion binding"/>
    <property type="evidence" value="ECO:0007669"/>
    <property type="project" value="InterPro"/>
</dbReference>
<dbReference type="GO" id="GO:0016491">
    <property type="term" value="F:oxidoreductase activity"/>
    <property type="evidence" value="ECO:0007669"/>
    <property type="project" value="UniProtKB-KW"/>
</dbReference>
<comment type="caution">
    <text evidence="8">The sequence shown here is derived from an EMBL/GenBank/DDBJ whole genome shotgun (WGS) entry which is preliminary data.</text>
</comment>
<dbReference type="Pfam" id="PF08240">
    <property type="entry name" value="ADH_N"/>
    <property type="match status" value="1"/>
</dbReference>
<dbReference type="Gene3D" id="3.90.180.10">
    <property type="entry name" value="Medium-chain alcohol dehydrogenases, catalytic domain"/>
    <property type="match status" value="1"/>
</dbReference>
<gene>
    <name evidence="8" type="ORF">BN1180_05831</name>
</gene>
<dbReference type="Proteomes" id="UP000182110">
    <property type="component" value="Unassembled WGS sequence"/>
</dbReference>
<evidence type="ECO:0000256" key="1">
    <source>
        <dbReference type="ARBA" id="ARBA00001947"/>
    </source>
</evidence>
<evidence type="ECO:0000256" key="6">
    <source>
        <dbReference type="RuleBase" id="RU361277"/>
    </source>
</evidence>
<dbReference type="InterPro" id="IPR020843">
    <property type="entry name" value="ER"/>
</dbReference>
<dbReference type="InterPro" id="IPR011032">
    <property type="entry name" value="GroES-like_sf"/>
</dbReference>
<name>A0AAN2PC18_9BACI</name>
<dbReference type="PANTHER" id="PTHR42813">
    <property type="entry name" value="ZINC-TYPE ALCOHOL DEHYDROGENASE-LIKE"/>
    <property type="match status" value="1"/>
</dbReference>